<dbReference type="PRINTS" id="PR00385">
    <property type="entry name" value="P450"/>
</dbReference>
<dbReference type="PRINTS" id="PR00359">
    <property type="entry name" value="BP450"/>
</dbReference>
<dbReference type="EMBL" id="LMWS01000017">
    <property type="protein sequence ID" value="KUN37989.1"/>
    <property type="molecule type" value="Genomic_DNA"/>
</dbReference>
<dbReference type="InterPro" id="IPR017972">
    <property type="entry name" value="Cyt_P450_CS"/>
</dbReference>
<organism evidence="3 4">
    <name type="scientific">Streptomyces longwoodensis</name>
    <dbReference type="NCBI Taxonomy" id="68231"/>
    <lineage>
        <taxon>Bacteria</taxon>
        <taxon>Bacillati</taxon>
        <taxon>Actinomycetota</taxon>
        <taxon>Actinomycetes</taxon>
        <taxon>Kitasatosporales</taxon>
        <taxon>Streptomycetaceae</taxon>
        <taxon>Streptomyces</taxon>
    </lineage>
</organism>
<dbReference type="GO" id="GO:0005506">
    <property type="term" value="F:iron ion binding"/>
    <property type="evidence" value="ECO:0007669"/>
    <property type="project" value="InterPro"/>
</dbReference>
<accession>A0A117QND4</accession>
<keyword evidence="2" id="KW-0479">Metal-binding</keyword>
<protein>
    <submittedName>
        <fullName evidence="3">Cytochrome</fullName>
    </submittedName>
</protein>
<dbReference type="CDD" id="cd11078">
    <property type="entry name" value="CYP130-like"/>
    <property type="match status" value="1"/>
</dbReference>
<comment type="caution">
    <text evidence="3">The sequence shown here is derived from an EMBL/GenBank/DDBJ whole genome shotgun (WGS) entry which is preliminary data.</text>
</comment>
<dbReference type="GeneID" id="91425710"/>
<dbReference type="InterPro" id="IPR002397">
    <property type="entry name" value="Cyt_P450_B"/>
</dbReference>
<dbReference type="RefSeq" id="WP_067233243.1">
    <property type="nucleotide sequence ID" value="NZ_KQ948552.1"/>
</dbReference>
<sequence length="440" mass="48735">MDHRSARTAQSTDGCPVAHAADGFDPFGDDYQQNPAAALAAARAHEPVFHSPELDYWVVTRYADIKEAFRNTRDYSASLALDPITPLAPQARERLDSYGFAPGPVLVNEDEPLHMRRRKQLAPPLAAAEVGLLENRIRALVTRYIDAFADRGRADLVDDLLWEVPAIVGLLVMGVPDEDIETARHYTIKMGLFTWGRPSVEHQVETADQVGRWWRLSGELVERLKREPGRGWMPHAIEVHRRDPELVDDNHLQNMMMSGLVAAHETTTNATANALRYLLADRESWQALCEDPALVPNAVEECLRYAPSVLCWRRRALKDVVLGGTTVPAGGRLLLMTASGNHDERVFPDPGRLDIRRANAKRHLTFGAGAHSCIGAPLARLEMRIILEELTRRLPDMGLLPGQTFSYLPNASFHGPRHVLAQWPVPAPSGPAPAPVPGTP</sequence>
<dbReference type="GO" id="GO:0004497">
    <property type="term" value="F:monooxygenase activity"/>
    <property type="evidence" value="ECO:0007669"/>
    <property type="project" value="UniProtKB-KW"/>
</dbReference>
<dbReference type="PANTHER" id="PTHR46696:SF6">
    <property type="entry name" value="P450, PUTATIVE (EUROFUNG)-RELATED"/>
    <property type="match status" value="1"/>
</dbReference>
<keyword evidence="2" id="KW-0349">Heme</keyword>
<dbReference type="SUPFAM" id="SSF48264">
    <property type="entry name" value="Cytochrome P450"/>
    <property type="match status" value="1"/>
</dbReference>
<keyword evidence="2" id="KW-0560">Oxidoreductase</keyword>
<proteinExistence type="inferred from homology"/>
<keyword evidence="2" id="KW-0408">Iron</keyword>
<evidence type="ECO:0000313" key="4">
    <source>
        <dbReference type="Proteomes" id="UP000053271"/>
    </source>
</evidence>
<keyword evidence="2" id="KW-0503">Monooxygenase</keyword>
<dbReference type="STRING" id="68231.AQJ30_13990"/>
<gene>
    <name evidence="3" type="ORF">AQJ30_13990</name>
</gene>
<evidence type="ECO:0000256" key="2">
    <source>
        <dbReference type="RuleBase" id="RU000461"/>
    </source>
</evidence>
<dbReference type="GO" id="GO:0020037">
    <property type="term" value="F:heme binding"/>
    <property type="evidence" value="ECO:0007669"/>
    <property type="project" value="InterPro"/>
</dbReference>
<dbReference type="PANTHER" id="PTHR46696">
    <property type="entry name" value="P450, PUTATIVE (EUROFUNG)-RELATED"/>
    <property type="match status" value="1"/>
</dbReference>
<dbReference type="Gene3D" id="1.10.630.10">
    <property type="entry name" value="Cytochrome P450"/>
    <property type="match status" value="1"/>
</dbReference>
<evidence type="ECO:0000256" key="1">
    <source>
        <dbReference type="ARBA" id="ARBA00010617"/>
    </source>
</evidence>
<dbReference type="Pfam" id="PF00067">
    <property type="entry name" value="p450"/>
    <property type="match status" value="1"/>
</dbReference>
<dbReference type="AlphaFoldDB" id="A0A117QND4"/>
<comment type="similarity">
    <text evidence="1 2">Belongs to the cytochrome P450 family.</text>
</comment>
<dbReference type="Proteomes" id="UP000053271">
    <property type="component" value="Unassembled WGS sequence"/>
</dbReference>
<dbReference type="PROSITE" id="PS00086">
    <property type="entry name" value="CYTOCHROME_P450"/>
    <property type="match status" value="1"/>
</dbReference>
<reference evidence="3 4" key="1">
    <citation type="submission" date="2015-10" db="EMBL/GenBank/DDBJ databases">
        <title>Draft genome sequence of Streptomyces longwoodensis DSM 41677, type strain for the species Streptomyces longwoodensis.</title>
        <authorList>
            <person name="Ruckert C."/>
            <person name="Winkler A."/>
            <person name="Kalinowski J."/>
            <person name="Kampfer P."/>
            <person name="Glaeser S."/>
        </authorList>
    </citation>
    <scope>NUCLEOTIDE SEQUENCE [LARGE SCALE GENOMIC DNA]</scope>
    <source>
        <strain evidence="3 4">DSM 41677</strain>
    </source>
</reference>
<dbReference type="InterPro" id="IPR001128">
    <property type="entry name" value="Cyt_P450"/>
</dbReference>
<keyword evidence="4" id="KW-1185">Reference proteome</keyword>
<dbReference type="InterPro" id="IPR036396">
    <property type="entry name" value="Cyt_P450_sf"/>
</dbReference>
<evidence type="ECO:0000313" key="3">
    <source>
        <dbReference type="EMBL" id="KUN37989.1"/>
    </source>
</evidence>
<name>A0A117QND4_9ACTN</name>
<dbReference type="GO" id="GO:0016705">
    <property type="term" value="F:oxidoreductase activity, acting on paired donors, with incorporation or reduction of molecular oxygen"/>
    <property type="evidence" value="ECO:0007669"/>
    <property type="project" value="InterPro"/>
</dbReference>